<keyword evidence="9" id="KW-1185">Reference proteome</keyword>
<dbReference type="GO" id="GO:0030490">
    <property type="term" value="P:maturation of SSU-rRNA"/>
    <property type="evidence" value="ECO:0007669"/>
    <property type="project" value="TreeGrafter"/>
</dbReference>
<feature type="compositionally biased region" description="Acidic residues" evidence="7">
    <location>
        <begin position="131"/>
        <end position="140"/>
    </location>
</feature>
<comment type="function">
    <text evidence="6">Involved in nucleolar processing of pre-18S ribosomal RNA. Has a role in the nuclear export of 40S pre-ribosomal subunit to the cytoplasm.</text>
</comment>
<gene>
    <name evidence="8" type="ORF">QN277_004022</name>
</gene>
<evidence type="ECO:0000256" key="3">
    <source>
        <dbReference type="ARBA" id="ARBA00022517"/>
    </source>
</evidence>
<feature type="region of interest" description="Disordered" evidence="7">
    <location>
        <begin position="1"/>
        <end position="28"/>
    </location>
</feature>
<accession>A0AAE1MD74</accession>
<evidence type="ECO:0000313" key="8">
    <source>
        <dbReference type="EMBL" id="KAK4260965.1"/>
    </source>
</evidence>
<evidence type="ECO:0000256" key="1">
    <source>
        <dbReference type="ARBA" id="ARBA00004604"/>
    </source>
</evidence>
<dbReference type="AlphaFoldDB" id="A0AAE1MD74"/>
<comment type="caution">
    <text evidence="8">The sequence shown here is derived from an EMBL/GenBank/DDBJ whole genome shotgun (WGS) entry which is preliminary data.</text>
</comment>
<evidence type="ECO:0000256" key="6">
    <source>
        <dbReference type="ARBA" id="ARBA00024695"/>
    </source>
</evidence>
<dbReference type="Pfam" id="PF04147">
    <property type="entry name" value="Nop14"/>
    <property type="match status" value="1"/>
</dbReference>
<evidence type="ECO:0000256" key="4">
    <source>
        <dbReference type="ARBA" id="ARBA00022552"/>
    </source>
</evidence>
<feature type="compositionally biased region" description="Basic and acidic residues" evidence="7">
    <location>
        <begin position="451"/>
        <end position="469"/>
    </location>
</feature>
<feature type="compositionally biased region" description="Acidic residues" evidence="7">
    <location>
        <begin position="439"/>
        <end position="450"/>
    </location>
</feature>
<comment type="subcellular location">
    <subcellularLocation>
        <location evidence="1">Nucleus</location>
        <location evidence="1">Nucleolus</location>
    </subcellularLocation>
</comment>
<name>A0AAE1MD74_9FABA</name>
<feature type="compositionally biased region" description="Basic and acidic residues" evidence="7">
    <location>
        <begin position="187"/>
        <end position="196"/>
    </location>
</feature>
<feature type="compositionally biased region" description="Basic and acidic residues" evidence="7">
    <location>
        <begin position="424"/>
        <end position="438"/>
    </location>
</feature>
<feature type="compositionally biased region" description="Basic and acidic residues" evidence="7">
    <location>
        <begin position="261"/>
        <end position="332"/>
    </location>
</feature>
<evidence type="ECO:0008006" key="10">
    <source>
        <dbReference type="Google" id="ProtNLM"/>
    </source>
</evidence>
<evidence type="ECO:0000256" key="7">
    <source>
        <dbReference type="SAM" id="MobiDB-lite"/>
    </source>
</evidence>
<evidence type="ECO:0000256" key="5">
    <source>
        <dbReference type="ARBA" id="ARBA00023242"/>
    </source>
</evidence>
<feature type="region of interest" description="Disordered" evidence="7">
    <location>
        <begin position="159"/>
        <end position="196"/>
    </location>
</feature>
<organism evidence="8 9">
    <name type="scientific">Acacia crassicarpa</name>
    <name type="common">northern wattle</name>
    <dbReference type="NCBI Taxonomy" id="499986"/>
    <lineage>
        <taxon>Eukaryota</taxon>
        <taxon>Viridiplantae</taxon>
        <taxon>Streptophyta</taxon>
        <taxon>Embryophyta</taxon>
        <taxon>Tracheophyta</taxon>
        <taxon>Spermatophyta</taxon>
        <taxon>Magnoliopsida</taxon>
        <taxon>eudicotyledons</taxon>
        <taxon>Gunneridae</taxon>
        <taxon>Pentapetalae</taxon>
        <taxon>rosids</taxon>
        <taxon>fabids</taxon>
        <taxon>Fabales</taxon>
        <taxon>Fabaceae</taxon>
        <taxon>Caesalpinioideae</taxon>
        <taxon>mimosoid clade</taxon>
        <taxon>Acacieae</taxon>
        <taxon>Acacia</taxon>
    </lineage>
</organism>
<dbReference type="PANTHER" id="PTHR23183:SF0">
    <property type="entry name" value="NUCLEOLAR PROTEIN 14"/>
    <property type="match status" value="1"/>
</dbReference>
<keyword evidence="5" id="KW-0539">Nucleus</keyword>
<feature type="compositionally biased region" description="Acidic residues" evidence="7">
    <location>
        <begin position="384"/>
        <end position="419"/>
    </location>
</feature>
<reference evidence="8" key="1">
    <citation type="submission" date="2023-10" db="EMBL/GenBank/DDBJ databases">
        <title>Chromosome-level genome of the transformable northern wattle, Acacia crassicarpa.</title>
        <authorList>
            <person name="Massaro I."/>
            <person name="Sinha N.R."/>
            <person name="Poethig S."/>
            <person name="Leichty A.R."/>
        </authorList>
    </citation>
    <scope>NUCLEOTIDE SEQUENCE</scope>
    <source>
        <strain evidence="8">Acra3RX</strain>
        <tissue evidence="8">Leaf</tissue>
    </source>
</reference>
<dbReference type="InterPro" id="IPR007276">
    <property type="entry name" value="Nop14"/>
</dbReference>
<dbReference type="Proteomes" id="UP001293593">
    <property type="component" value="Unassembled WGS sequence"/>
</dbReference>
<keyword evidence="3" id="KW-0690">Ribosome biogenesis</keyword>
<dbReference type="PANTHER" id="PTHR23183">
    <property type="entry name" value="NOP14"/>
    <property type="match status" value="1"/>
</dbReference>
<feature type="region of interest" description="Disordered" evidence="7">
    <location>
        <begin position="261"/>
        <end position="472"/>
    </location>
</feature>
<proteinExistence type="inferred from homology"/>
<feature type="compositionally biased region" description="Basic and acidic residues" evidence="7">
    <location>
        <begin position="369"/>
        <end position="383"/>
    </location>
</feature>
<protein>
    <recommendedName>
        <fullName evidence="10">Nucleolar protein 14</fullName>
    </recommendedName>
</protein>
<dbReference type="EMBL" id="JAWXYG010000010">
    <property type="protein sequence ID" value="KAK4260965.1"/>
    <property type="molecule type" value="Genomic_DNA"/>
</dbReference>
<dbReference type="GO" id="GO:0032040">
    <property type="term" value="C:small-subunit processome"/>
    <property type="evidence" value="ECO:0007669"/>
    <property type="project" value="InterPro"/>
</dbReference>
<sequence length="950" mass="109596">MGKSSNRELGTQKKSKKKSKVGPDALAMKVKAPKENPFETIWSRRKFDILGKKRKGEERRVGMARSRGIEKRNKTLLKEFEQRGKSSVFVDKRIGEKNEDLDEFGKAVLRSQRELQLRSKLNKKSKYNLSDGEEEEDYEDLEIQERDDFEDEMISDDDDAVETRDPQNNSSIIDINNNTRISGEEGEPNKHKSKKEIMGEIISKSKYFKAQKAKEKEENEQLLEDLDEKFTALIQSKALLSLTEPRKINSLEALVNKSIKIEPSKKDSLSHTQKIDTSTEDKPDAYDKLVKELALDMRARPSDRTKTPEEIAQEERERLERLEEDRQKRMTAAEDSSDEDNENSENPLEDRPKFPSGDDLGDSFSVSEETVRKKGWIDEILERENEEDSASGDGDASDDSENSEDVDEGSDEDPDEDENNLSLKDWEQSDDENIKLNLEDEEEEDSDDEEESKKEAEQHERINDKKKLDTAVPINAKAKDNVENVKKDRDYSDTKKMDLGANKSSAKPDIPYIIEAPKTFEELCSLLDNCSNSDIIMVINRIRASNAIKLAADNRKKMQVFYGNLLQYFAVMANKKPLNFELLNMMGKPLIEMSMEIPFFATICARQRIERARKQLVESLKNPESSCWPSSKMLFLLRLWSLIYPCTDFRHPVMTLALLLMCEYLMRCPILSGRDAAIGAFLCSMLLSMLRQSRKFCPEAIIFLRSMLVIATEKKSISGEDSAFYQLVELRSPKHLLCMQETVNEIRPLNFIKMVDTPEDSPFFSSNDFRASALAAVIETLQGFVNIYDGLSSFPETFLPVLTSLCRVEKEKNIPNALRDKIKDVAQLIKSKVDEHHATRRPLQMRKQKPEPIKLLNPKFEENYVKGRDYDPDRERAERRKLYKQWKRESKRAASELRKDSAYLYEAKNKEKALLEQEKAEKYGRARAFLQEQEHAFKSGQLGKGRKRRR</sequence>
<feature type="region of interest" description="Disordered" evidence="7">
    <location>
        <begin position="120"/>
        <end position="140"/>
    </location>
</feature>
<dbReference type="GO" id="GO:0030692">
    <property type="term" value="C:Noc4p-Nop14p complex"/>
    <property type="evidence" value="ECO:0007669"/>
    <property type="project" value="TreeGrafter"/>
</dbReference>
<evidence type="ECO:0000313" key="9">
    <source>
        <dbReference type="Proteomes" id="UP001293593"/>
    </source>
</evidence>
<keyword evidence="4" id="KW-0698">rRNA processing</keyword>
<feature type="compositionally biased region" description="Low complexity" evidence="7">
    <location>
        <begin position="168"/>
        <end position="181"/>
    </location>
</feature>
<comment type="similarity">
    <text evidence="2">Belongs to the NOP14 family.</text>
</comment>
<evidence type="ECO:0000256" key="2">
    <source>
        <dbReference type="ARBA" id="ARBA00007466"/>
    </source>
</evidence>